<accession>A0A5R9G2F5</accession>
<comment type="caution">
    <text evidence="2">The sequence shown here is derived from an EMBL/GenBank/DDBJ whole genome shotgun (WGS) entry which is preliminary data.</text>
</comment>
<dbReference type="AlphaFoldDB" id="A0A5R9G2F5"/>
<evidence type="ECO:0000313" key="3">
    <source>
        <dbReference type="Proteomes" id="UP000305906"/>
    </source>
</evidence>
<name>A0A5R9G2F5_9ACTN</name>
<feature type="region of interest" description="Disordered" evidence="1">
    <location>
        <begin position="1"/>
        <end position="23"/>
    </location>
</feature>
<dbReference type="EMBL" id="VBZC01000012">
    <property type="protein sequence ID" value="TLS45735.1"/>
    <property type="molecule type" value="Genomic_DNA"/>
</dbReference>
<organism evidence="2 3">
    <name type="scientific">Streptomyces montanus</name>
    <dbReference type="NCBI Taxonomy" id="2580423"/>
    <lineage>
        <taxon>Bacteria</taxon>
        <taxon>Bacillati</taxon>
        <taxon>Actinomycetota</taxon>
        <taxon>Actinomycetes</taxon>
        <taxon>Kitasatosporales</taxon>
        <taxon>Streptomycetaceae</taxon>
        <taxon>Streptomyces</taxon>
    </lineage>
</organism>
<keyword evidence="3" id="KW-1185">Reference proteome</keyword>
<dbReference type="Proteomes" id="UP000305906">
    <property type="component" value="Unassembled WGS sequence"/>
</dbReference>
<dbReference type="RefSeq" id="WP_138045326.1">
    <property type="nucleotide sequence ID" value="NZ_VBZC01000012.1"/>
</dbReference>
<evidence type="ECO:0000313" key="2">
    <source>
        <dbReference type="EMBL" id="TLS45735.1"/>
    </source>
</evidence>
<sequence length="85" mass="9498">MSTANTLYEIETNEAEDGTPYPAEHLWTPVGEDAEAHGFITHRGLQISGTRDHLYGTHRRFRPPEAIRGIQRRTAAHQGRSTTSA</sequence>
<proteinExistence type="predicted"/>
<gene>
    <name evidence="2" type="ORF">FE633_13285</name>
</gene>
<reference evidence="2 3" key="1">
    <citation type="submission" date="2019-05" db="EMBL/GenBank/DDBJ databases">
        <title>Streptomyces sp. NEAU-C151, a novel actinomycete isolated from soil.</title>
        <authorList>
            <person name="Han L."/>
            <person name="Jiang H."/>
        </authorList>
    </citation>
    <scope>NUCLEOTIDE SEQUENCE [LARGE SCALE GENOMIC DNA]</scope>
    <source>
        <strain evidence="2 3">NEAU-C151</strain>
    </source>
</reference>
<evidence type="ECO:0000256" key="1">
    <source>
        <dbReference type="SAM" id="MobiDB-lite"/>
    </source>
</evidence>
<protein>
    <submittedName>
        <fullName evidence="2">Uncharacterized protein</fullName>
    </submittedName>
</protein>